<dbReference type="NCBIfam" id="TIGR00115">
    <property type="entry name" value="tig"/>
    <property type="match status" value="1"/>
</dbReference>
<comment type="similarity">
    <text evidence="2 11 13">Belongs to the FKBP-type PPIase family. Tig subfamily.</text>
</comment>
<dbReference type="PROSITE" id="PS50059">
    <property type="entry name" value="FKBP_PPIASE"/>
    <property type="match status" value="1"/>
</dbReference>
<dbReference type="PANTHER" id="PTHR30560">
    <property type="entry name" value="TRIGGER FACTOR CHAPERONE AND PEPTIDYL-PROLYL CIS/TRANS ISOMERASE"/>
    <property type="match status" value="1"/>
</dbReference>
<evidence type="ECO:0000313" key="15">
    <source>
        <dbReference type="EMBL" id="WZN38481.1"/>
    </source>
</evidence>
<keyword evidence="7 11" id="KW-0143">Chaperone</keyword>
<dbReference type="EC" id="5.2.1.8" evidence="3 11"/>
<dbReference type="Gene3D" id="3.30.70.1050">
    <property type="entry name" value="Trigger factor ribosome-binding domain"/>
    <property type="match status" value="1"/>
</dbReference>
<dbReference type="InterPro" id="IPR008881">
    <property type="entry name" value="Trigger_fac_ribosome-bd_bac"/>
</dbReference>
<dbReference type="InterPro" id="IPR001179">
    <property type="entry name" value="PPIase_FKBP_dom"/>
</dbReference>
<dbReference type="InterPro" id="IPR046357">
    <property type="entry name" value="PPIase_dom_sf"/>
</dbReference>
<comment type="subcellular location">
    <subcellularLocation>
        <location evidence="11">Cytoplasm</location>
    </subcellularLocation>
    <text evidence="11">About half TF is bound to the ribosome near the polypeptide exit tunnel while the other half is free in the cytoplasm.</text>
</comment>
<sequence>MKIKKINNQKVQYFFKVSSKELETQLSSTYEKIKSKVEIKGFRKGHVPRKIFENHFGKDNLYSDALENIVQTKYQEILQKKDFESMGMPQVIDLNEKKLKDNQNFTFGLEFIVKPKVILKKYLGLEITKDELEVKDCEVEEKINSLLEKQATLESKTKNNSLELTDTAVFDFEGFVDEKPFEGGTAKNFSLKIGSGQFLPGFEDQMLGMKQGQNKDINITFPSDYHQKNLANKKVIFKVTLHQIKTKKLPQLTDNLVKLLKLANVSTVEELKNNTKKTLLDQKKHKEKENIKKQVIEQLVKNSELQIPQEIISQEKTHLQKEFEKQLKQQNLTLEQYKQYLGIGDEKMEKEFNQQAQKNLQYRLIIEQVAFQEKLTISKEKIEQQYKNLSNHYKVPVNQIKQNLPEKNLQHSLLMDEALDLVINKAVVVTK</sequence>
<evidence type="ECO:0000256" key="8">
    <source>
        <dbReference type="ARBA" id="ARBA00023235"/>
    </source>
</evidence>
<dbReference type="InterPro" id="IPR008880">
    <property type="entry name" value="Trigger_fac_C"/>
</dbReference>
<evidence type="ECO:0000259" key="14">
    <source>
        <dbReference type="PROSITE" id="PS50059"/>
    </source>
</evidence>
<dbReference type="SUPFAM" id="SSF109998">
    <property type="entry name" value="Triger factor/SurA peptide-binding domain-like"/>
    <property type="match status" value="1"/>
</dbReference>
<evidence type="ECO:0000256" key="9">
    <source>
        <dbReference type="ARBA" id="ARBA00023306"/>
    </source>
</evidence>
<keyword evidence="9 11" id="KW-0131">Cell cycle</keyword>
<gene>
    <name evidence="11" type="primary">tig</name>
    <name evidence="15" type="ORF">M33023_03140</name>
</gene>
<dbReference type="Pfam" id="PF05697">
    <property type="entry name" value="Trigger_N"/>
    <property type="match status" value="1"/>
</dbReference>
<dbReference type="Proteomes" id="UP001470586">
    <property type="component" value="Chromosome"/>
</dbReference>
<evidence type="ECO:0000256" key="4">
    <source>
        <dbReference type="ARBA" id="ARBA00016902"/>
    </source>
</evidence>
<evidence type="ECO:0000256" key="13">
    <source>
        <dbReference type="RuleBase" id="RU003914"/>
    </source>
</evidence>
<dbReference type="EMBL" id="CP128397">
    <property type="protein sequence ID" value="WZN38481.1"/>
    <property type="molecule type" value="Genomic_DNA"/>
</dbReference>
<comment type="catalytic activity">
    <reaction evidence="1 11 12">
        <text>[protein]-peptidylproline (omega=180) = [protein]-peptidylproline (omega=0)</text>
        <dbReference type="Rhea" id="RHEA:16237"/>
        <dbReference type="Rhea" id="RHEA-COMP:10747"/>
        <dbReference type="Rhea" id="RHEA-COMP:10748"/>
        <dbReference type="ChEBI" id="CHEBI:83833"/>
        <dbReference type="ChEBI" id="CHEBI:83834"/>
        <dbReference type="EC" id="5.2.1.8"/>
    </reaction>
</comment>
<keyword evidence="16" id="KW-1185">Reference proteome</keyword>
<name>A0ABZ2YEZ6_9MOLU</name>
<dbReference type="InterPro" id="IPR036611">
    <property type="entry name" value="Trigger_fac_ribosome-bd_sf"/>
</dbReference>
<dbReference type="RefSeq" id="WP_341833766.1">
    <property type="nucleotide sequence ID" value="NZ_CP128397.1"/>
</dbReference>
<dbReference type="SUPFAM" id="SSF54534">
    <property type="entry name" value="FKBP-like"/>
    <property type="match status" value="1"/>
</dbReference>
<dbReference type="PANTHER" id="PTHR30560:SF3">
    <property type="entry name" value="TRIGGER FACTOR-LIKE PROTEIN TIG, CHLOROPLASTIC"/>
    <property type="match status" value="1"/>
</dbReference>
<dbReference type="PIRSF" id="PIRSF003095">
    <property type="entry name" value="Trigger_factor"/>
    <property type="match status" value="1"/>
</dbReference>
<feature type="domain" description="PPIase FKBP-type" evidence="14">
    <location>
        <begin position="165"/>
        <end position="245"/>
    </location>
</feature>
<dbReference type="SUPFAM" id="SSF102735">
    <property type="entry name" value="Trigger factor ribosome-binding domain"/>
    <property type="match status" value="1"/>
</dbReference>
<evidence type="ECO:0000256" key="2">
    <source>
        <dbReference type="ARBA" id="ARBA00005464"/>
    </source>
</evidence>
<dbReference type="InterPro" id="IPR005215">
    <property type="entry name" value="Trig_fac"/>
</dbReference>
<reference evidence="15" key="1">
    <citation type="submission" date="2023-06" db="EMBL/GenBank/DDBJ databases">
        <title>Complete Genome of Candidatus Phytoplasma asteris M33.</title>
        <authorList>
            <person name="Toth R."/>
            <person name="Ilic A.-M."/>
            <person name="Huettel B."/>
            <person name="Duduk B."/>
            <person name="Kube M."/>
        </authorList>
    </citation>
    <scope>NUCLEOTIDE SEQUENCE [LARGE SCALE GENOMIC DNA]</scope>
    <source>
        <strain evidence="15">M33</strain>
    </source>
</reference>
<keyword evidence="11" id="KW-0963">Cytoplasm</keyword>
<keyword evidence="5 11" id="KW-0132">Cell division</keyword>
<keyword evidence="8 11" id="KW-0413">Isomerase</keyword>
<dbReference type="Gene3D" id="1.10.3120.10">
    <property type="entry name" value="Trigger factor, C-terminal domain"/>
    <property type="match status" value="1"/>
</dbReference>
<evidence type="ECO:0000256" key="6">
    <source>
        <dbReference type="ARBA" id="ARBA00023110"/>
    </source>
</evidence>
<proteinExistence type="inferred from homology"/>
<dbReference type="Pfam" id="PF00254">
    <property type="entry name" value="FKBP_C"/>
    <property type="match status" value="1"/>
</dbReference>
<evidence type="ECO:0000256" key="11">
    <source>
        <dbReference type="HAMAP-Rule" id="MF_00303"/>
    </source>
</evidence>
<dbReference type="Pfam" id="PF05698">
    <property type="entry name" value="Trigger_C"/>
    <property type="match status" value="1"/>
</dbReference>
<evidence type="ECO:0000256" key="1">
    <source>
        <dbReference type="ARBA" id="ARBA00000971"/>
    </source>
</evidence>
<evidence type="ECO:0000256" key="7">
    <source>
        <dbReference type="ARBA" id="ARBA00023186"/>
    </source>
</evidence>
<evidence type="ECO:0000313" key="16">
    <source>
        <dbReference type="Proteomes" id="UP001470586"/>
    </source>
</evidence>
<evidence type="ECO:0000256" key="10">
    <source>
        <dbReference type="ARBA" id="ARBA00029986"/>
    </source>
</evidence>
<protein>
    <recommendedName>
        <fullName evidence="4 11">Trigger factor</fullName>
        <shortName evidence="11">TF</shortName>
        <ecNumber evidence="3 11">5.2.1.8</ecNumber>
    </recommendedName>
    <alternativeName>
        <fullName evidence="10 11">PPIase</fullName>
    </alternativeName>
</protein>
<dbReference type="Gene3D" id="3.10.50.40">
    <property type="match status" value="1"/>
</dbReference>
<evidence type="ECO:0000256" key="3">
    <source>
        <dbReference type="ARBA" id="ARBA00013194"/>
    </source>
</evidence>
<dbReference type="InterPro" id="IPR037041">
    <property type="entry name" value="Trigger_fac_C_sf"/>
</dbReference>
<evidence type="ECO:0000256" key="12">
    <source>
        <dbReference type="PROSITE-ProRule" id="PRU00277"/>
    </source>
</evidence>
<keyword evidence="6 11" id="KW-0697">Rotamase</keyword>
<organism evidence="15 16">
    <name type="scientific">Candidatus Phytoplasma asteris</name>
    <dbReference type="NCBI Taxonomy" id="85620"/>
    <lineage>
        <taxon>Bacteria</taxon>
        <taxon>Bacillati</taxon>
        <taxon>Mycoplasmatota</taxon>
        <taxon>Mollicutes</taxon>
        <taxon>Acholeplasmatales</taxon>
        <taxon>Acholeplasmataceae</taxon>
        <taxon>Candidatus Phytoplasma</taxon>
        <taxon>16SrI (Aster yellows group)</taxon>
    </lineage>
</organism>
<evidence type="ECO:0000256" key="5">
    <source>
        <dbReference type="ARBA" id="ARBA00022618"/>
    </source>
</evidence>
<dbReference type="HAMAP" id="MF_00303">
    <property type="entry name" value="Trigger_factor_Tig"/>
    <property type="match status" value="1"/>
</dbReference>
<comment type="function">
    <text evidence="11">Involved in protein export. Acts as a chaperone by maintaining the newly synthesized protein in an open conformation. Functions as a peptidyl-prolyl cis-trans isomerase.</text>
</comment>
<accession>A0ABZ2YEZ6</accession>
<comment type="domain">
    <text evidence="11">Consists of 3 domains; the N-terminus binds the ribosome, the middle domain has PPIase activity, while the C-terminus has intrinsic chaperone activity on its own.</text>
</comment>
<dbReference type="InterPro" id="IPR027304">
    <property type="entry name" value="Trigger_fact/SurA_dom_sf"/>
</dbReference>